<reference evidence="2" key="1">
    <citation type="journal article" date="2012" name="Nat. Biotechnol.">
        <title>Reference genome sequence of the model plant Setaria.</title>
        <authorList>
            <person name="Bennetzen J.L."/>
            <person name="Schmutz J."/>
            <person name="Wang H."/>
            <person name="Percifield R."/>
            <person name="Hawkins J."/>
            <person name="Pontaroli A.C."/>
            <person name="Estep M."/>
            <person name="Feng L."/>
            <person name="Vaughn J.N."/>
            <person name="Grimwood J."/>
            <person name="Jenkins J."/>
            <person name="Barry K."/>
            <person name="Lindquist E."/>
            <person name="Hellsten U."/>
            <person name="Deshpande S."/>
            <person name="Wang X."/>
            <person name="Wu X."/>
            <person name="Mitros T."/>
            <person name="Triplett J."/>
            <person name="Yang X."/>
            <person name="Ye C.Y."/>
            <person name="Mauro-Herrera M."/>
            <person name="Wang L."/>
            <person name="Li P."/>
            <person name="Sharma M."/>
            <person name="Sharma R."/>
            <person name="Ronald P.C."/>
            <person name="Panaud O."/>
            <person name="Kellogg E.A."/>
            <person name="Brutnell T.P."/>
            <person name="Doust A.N."/>
            <person name="Tuskan G.A."/>
            <person name="Rokhsar D."/>
            <person name="Devos K.M."/>
        </authorList>
    </citation>
    <scope>NUCLEOTIDE SEQUENCE [LARGE SCALE GENOMIC DNA]</scope>
    <source>
        <strain evidence="2">cv. Yugu1</strain>
    </source>
</reference>
<dbReference type="InParanoid" id="K3XUF4"/>
<keyword evidence="2" id="KW-1185">Reference proteome</keyword>
<accession>K3XUF4</accession>
<dbReference type="Gramene" id="KQL05881">
    <property type="protein sequence ID" value="KQL05881"/>
    <property type="gene ID" value="SETIT_005561mg"/>
</dbReference>
<dbReference type="EMBL" id="AGNK02003193">
    <property type="status" value="NOT_ANNOTATED_CDS"/>
    <property type="molecule type" value="Genomic_DNA"/>
</dbReference>
<organism evidence="1 2">
    <name type="scientific">Setaria italica</name>
    <name type="common">Foxtail millet</name>
    <name type="synonym">Panicum italicum</name>
    <dbReference type="NCBI Taxonomy" id="4555"/>
    <lineage>
        <taxon>Eukaryota</taxon>
        <taxon>Viridiplantae</taxon>
        <taxon>Streptophyta</taxon>
        <taxon>Embryophyta</taxon>
        <taxon>Tracheophyta</taxon>
        <taxon>Spermatophyta</taxon>
        <taxon>Magnoliopsida</taxon>
        <taxon>Liliopsida</taxon>
        <taxon>Poales</taxon>
        <taxon>Poaceae</taxon>
        <taxon>PACMAD clade</taxon>
        <taxon>Panicoideae</taxon>
        <taxon>Panicodae</taxon>
        <taxon>Paniceae</taxon>
        <taxon>Cenchrinae</taxon>
        <taxon>Setaria</taxon>
    </lineage>
</organism>
<dbReference type="Proteomes" id="UP000004995">
    <property type="component" value="Unassembled WGS sequence"/>
</dbReference>
<proteinExistence type="predicted"/>
<evidence type="ECO:0000313" key="1">
    <source>
        <dbReference type="EnsemblPlants" id="KQL05881"/>
    </source>
</evidence>
<name>K3XUF4_SETIT</name>
<reference evidence="1" key="2">
    <citation type="submission" date="2018-08" db="UniProtKB">
        <authorList>
            <consortium name="EnsemblPlants"/>
        </authorList>
    </citation>
    <scope>IDENTIFICATION</scope>
    <source>
        <strain evidence="1">Yugu1</strain>
    </source>
</reference>
<dbReference type="EnsemblPlants" id="KQL05881">
    <property type="protein sequence ID" value="KQL05881"/>
    <property type="gene ID" value="SETIT_005561mg"/>
</dbReference>
<dbReference type="AlphaFoldDB" id="K3XUF4"/>
<dbReference type="HOGENOM" id="CLU_3110009_0_0_1"/>
<protein>
    <submittedName>
        <fullName evidence="1">Uncharacterized protein</fullName>
    </submittedName>
</protein>
<evidence type="ECO:0000313" key="2">
    <source>
        <dbReference type="Proteomes" id="UP000004995"/>
    </source>
</evidence>
<sequence length="51" mass="5896">MRSGKCWRGWWRASRGGWRWWGWAGRRRRGTPARLGRAWCTSTPSSSAATS</sequence>